<sequence length="223" mass="25674">MDTSRVANCITQLTHHCTQVEHQTERPNSLKLILSLAFWPTRQEEVVEARSQWGYDRTMKRVLDNQGKSQYEIKVYKETYITESVVLDWKARDAVGRATRVWQARELNDPSGQKSVLKEVWLEENTCPDSIIWDKMSEAVSKSPNDAPPPHVRDDKTPLDLIYVVQPTTNDNYNLYEVETPIVGSTILRHGSRKFAARRRHRIVWKGPPLIPQKSSANAQDPP</sequence>
<dbReference type="EMBL" id="MU157835">
    <property type="protein sequence ID" value="KAF9531391.1"/>
    <property type="molecule type" value="Genomic_DNA"/>
</dbReference>
<evidence type="ECO:0000313" key="1">
    <source>
        <dbReference type="EMBL" id="KAF9531391.1"/>
    </source>
</evidence>
<evidence type="ECO:0000313" key="2">
    <source>
        <dbReference type="Proteomes" id="UP000807306"/>
    </source>
</evidence>
<reference evidence="1" key="1">
    <citation type="submission" date="2020-11" db="EMBL/GenBank/DDBJ databases">
        <authorList>
            <consortium name="DOE Joint Genome Institute"/>
            <person name="Ahrendt S."/>
            <person name="Riley R."/>
            <person name="Andreopoulos W."/>
            <person name="Labutti K."/>
            <person name="Pangilinan J."/>
            <person name="Ruiz-Duenas F.J."/>
            <person name="Barrasa J.M."/>
            <person name="Sanchez-Garcia M."/>
            <person name="Camarero S."/>
            <person name="Miyauchi S."/>
            <person name="Serrano A."/>
            <person name="Linde D."/>
            <person name="Babiker R."/>
            <person name="Drula E."/>
            <person name="Ayuso-Fernandez I."/>
            <person name="Pacheco R."/>
            <person name="Padilla G."/>
            <person name="Ferreira P."/>
            <person name="Barriuso J."/>
            <person name="Kellner H."/>
            <person name="Castanera R."/>
            <person name="Alfaro M."/>
            <person name="Ramirez L."/>
            <person name="Pisabarro A.G."/>
            <person name="Kuo A."/>
            <person name="Tritt A."/>
            <person name="Lipzen A."/>
            <person name="He G."/>
            <person name="Yan M."/>
            <person name="Ng V."/>
            <person name="Cullen D."/>
            <person name="Martin F."/>
            <person name="Rosso M.-N."/>
            <person name="Henrissat B."/>
            <person name="Hibbett D."/>
            <person name="Martinez A.T."/>
            <person name="Grigoriev I.V."/>
        </authorList>
    </citation>
    <scope>NUCLEOTIDE SEQUENCE</scope>
    <source>
        <strain evidence="1">CBS 506.95</strain>
    </source>
</reference>
<keyword evidence="2" id="KW-1185">Reference proteome</keyword>
<name>A0A9P6JSJ0_9AGAR</name>
<gene>
    <name evidence="1" type="ORF">CPB83DRAFT_848950</name>
</gene>
<organism evidence="1 2">
    <name type="scientific">Crepidotus variabilis</name>
    <dbReference type="NCBI Taxonomy" id="179855"/>
    <lineage>
        <taxon>Eukaryota</taxon>
        <taxon>Fungi</taxon>
        <taxon>Dikarya</taxon>
        <taxon>Basidiomycota</taxon>
        <taxon>Agaricomycotina</taxon>
        <taxon>Agaricomycetes</taxon>
        <taxon>Agaricomycetidae</taxon>
        <taxon>Agaricales</taxon>
        <taxon>Agaricineae</taxon>
        <taxon>Crepidotaceae</taxon>
        <taxon>Crepidotus</taxon>
    </lineage>
</organism>
<dbReference type="OrthoDB" id="3260094at2759"/>
<accession>A0A9P6JSJ0</accession>
<dbReference type="AlphaFoldDB" id="A0A9P6JSJ0"/>
<proteinExistence type="predicted"/>
<dbReference type="Proteomes" id="UP000807306">
    <property type="component" value="Unassembled WGS sequence"/>
</dbReference>
<protein>
    <submittedName>
        <fullName evidence="1">Uncharacterized protein</fullName>
    </submittedName>
</protein>
<comment type="caution">
    <text evidence="1">The sequence shown here is derived from an EMBL/GenBank/DDBJ whole genome shotgun (WGS) entry which is preliminary data.</text>
</comment>